<feature type="region of interest" description="Disordered" evidence="1">
    <location>
        <begin position="1"/>
        <end position="31"/>
    </location>
</feature>
<proteinExistence type="predicted"/>
<dbReference type="AlphaFoldDB" id="A0A5B8UCQ0"/>
<reference evidence="2 3" key="1">
    <citation type="journal article" date="2018" name="J. Microbiol.">
        <title>Baekduia soli gen. nov., sp. nov., a novel bacterium isolated from the soil of Baekdu Mountain and proposal of a novel family name, Baekduiaceae fam. nov.</title>
        <authorList>
            <person name="An D.S."/>
            <person name="Siddiqi M.Z."/>
            <person name="Kim K.H."/>
            <person name="Yu H.S."/>
            <person name="Im W.T."/>
        </authorList>
    </citation>
    <scope>NUCLEOTIDE SEQUENCE [LARGE SCALE GENOMIC DNA]</scope>
    <source>
        <strain evidence="2 3">BR7-21</strain>
    </source>
</reference>
<dbReference type="OrthoDB" id="9135829at2"/>
<gene>
    <name evidence="2" type="ORF">FSW04_11835</name>
</gene>
<dbReference type="InterPro" id="IPR036410">
    <property type="entry name" value="HSP_DnaJ_Cys-rich_dom_sf"/>
</dbReference>
<sequence length="59" mass="5687">MSDQPPQPPDTAPGDEAPPGTTGTGQDVCPDCDGTGLVGTAVCATCQGRGWVTEAVGGG</sequence>
<keyword evidence="3" id="KW-1185">Reference proteome</keyword>
<evidence type="ECO:0000313" key="3">
    <source>
        <dbReference type="Proteomes" id="UP000321805"/>
    </source>
</evidence>
<dbReference type="EMBL" id="CP042430">
    <property type="protein sequence ID" value="QEC50744.1"/>
    <property type="molecule type" value="Genomic_DNA"/>
</dbReference>
<accession>A0A5B8UCQ0</accession>
<dbReference type="KEGG" id="bsol:FSW04_11835"/>
<dbReference type="SUPFAM" id="SSF57938">
    <property type="entry name" value="DnaJ/Hsp40 cysteine-rich domain"/>
    <property type="match status" value="1"/>
</dbReference>
<organism evidence="2 3">
    <name type="scientific">Baekduia soli</name>
    <dbReference type="NCBI Taxonomy" id="496014"/>
    <lineage>
        <taxon>Bacteria</taxon>
        <taxon>Bacillati</taxon>
        <taxon>Actinomycetota</taxon>
        <taxon>Thermoleophilia</taxon>
        <taxon>Solirubrobacterales</taxon>
        <taxon>Baekduiaceae</taxon>
        <taxon>Baekduia</taxon>
    </lineage>
</organism>
<evidence type="ECO:0000256" key="1">
    <source>
        <dbReference type="SAM" id="MobiDB-lite"/>
    </source>
</evidence>
<name>A0A5B8UCQ0_9ACTN</name>
<protein>
    <recommendedName>
        <fullName evidence="4">Molecular chaperone DnaJ</fullName>
    </recommendedName>
</protein>
<evidence type="ECO:0008006" key="4">
    <source>
        <dbReference type="Google" id="ProtNLM"/>
    </source>
</evidence>
<dbReference type="Proteomes" id="UP000321805">
    <property type="component" value="Chromosome"/>
</dbReference>
<evidence type="ECO:0000313" key="2">
    <source>
        <dbReference type="EMBL" id="QEC50744.1"/>
    </source>
</evidence>
<dbReference type="Gene3D" id="6.20.20.10">
    <property type="match status" value="1"/>
</dbReference>
<feature type="compositionally biased region" description="Pro residues" evidence="1">
    <location>
        <begin position="1"/>
        <end position="11"/>
    </location>
</feature>